<evidence type="ECO:0000256" key="2">
    <source>
        <dbReference type="SAM" id="Phobius"/>
    </source>
</evidence>
<dbReference type="GO" id="GO:1990281">
    <property type="term" value="C:efflux pump complex"/>
    <property type="evidence" value="ECO:0007669"/>
    <property type="project" value="TreeGrafter"/>
</dbReference>
<evidence type="ECO:0000313" key="3">
    <source>
        <dbReference type="EMBL" id="ETD05622.1"/>
    </source>
</evidence>
<feature type="coiled-coil region" evidence="1">
    <location>
        <begin position="115"/>
        <end position="149"/>
    </location>
</feature>
<sequence>MKKRKKILSIYIGLSFLGLLTVIFLATLLFSQKPTNKKSISTYTVVKQPDRIFQGKVVPSEEQDEFFDPSLGTIVSIDVKDGEKVKSGDPLLTYQSKETNLLSLQYSVKSSELALTNSQENLQASQAQLAKLQNQYKKLLNEQEKINEDDLNLGETPESLEKQIDSLKQTIQQNEQTVSSDNLRVEEANANLQQALNNEIIVIRARQSGIITLGSIDDKEKPLVKISSEDTRIQAQVSEYDYNFLKENMKVKIQTLAEAQSTDGAIDSIASTPLSGNTVTPSLENQIENSTAFYSFIVKPSHNLQYGYSAQVHLSNSEILIPKSCIKDGYVQVQKEDSTFRKVRVVAKQQDGQMRIISGLKIGDIILKDGETVENDKT</sequence>
<dbReference type="PATRIC" id="fig|1380772.3.peg.336"/>
<feature type="transmembrane region" description="Helical" evidence="2">
    <location>
        <begin position="7"/>
        <end position="30"/>
    </location>
</feature>
<organism evidence="3 4">
    <name type="scientific">Lactococcus garvieae TRF1</name>
    <dbReference type="NCBI Taxonomy" id="1380772"/>
    <lineage>
        <taxon>Bacteria</taxon>
        <taxon>Bacillati</taxon>
        <taxon>Bacillota</taxon>
        <taxon>Bacilli</taxon>
        <taxon>Lactobacillales</taxon>
        <taxon>Streptococcaceae</taxon>
        <taxon>Lactococcus</taxon>
    </lineage>
</organism>
<keyword evidence="2" id="KW-0472">Membrane</keyword>
<keyword evidence="2" id="KW-0812">Transmembrane</keyword>
<dbReference type="GO" id="GO:0015562">
    <property type="term" value="F:efflux transmembrane transporter activity"/>
    <property type="evidence" value="ECO:0007669"/>
    <property type="project" value="TreeGrafter"/>
</dbReference>
<dbReference type="EMBL" id="AVFE01000003">
    <property type="protein sequence ID" value="ETD05622.1"/>
    <property type="molecule type" value="Genomic_DNA"/>
</dbReference>
<dbReference type="PANTHER" id="PTHR30469">
    <property type="entry name" value="MULTIDRUG RESISTANCE PROTEIN MDTA"/>
    <property type="match status" value="1"/>
</dbReference>
<protein>
    <submittedName>
        <fullName evidence="3">Uncharacterized protein</fullName>
    </submittedName>
</protein>
<name>V8ASS9_9LACT</name>
<keyword evidence="2" id="KW-1133">Transmembrane helix</keyword>
<reference evidence="3 4" key="1">
    <citation type="submission" date="2013-07" db="EMBL/GenBank/DDBJ databases">
        <title>Isolation of Lactococcus garvieae strain TRF1 from the fecal material of a timber rattlesnake.</title>
        <authorList>
            <person name="McLaughlin R.W."/>
            <person name="Cochran P.A."/>
            <person name="Dowd S.E."/>
        </authorList>
    </citation>
    <scope>NUCLEOTIDE SEQUENCE [LARGE SCALE GENOMIC DNA]</scope>
    <source>
        <strain evidence="3 4">TRF1</strain>
    </source>
</reference>
<proteinExistence type="predicted"/>
<evidence type="ECO:0000256" key="1">
    <source>
        <dbReference type="SAM" id="Coils"/>
    </source>
</evidence>
<evidence type="ECO:0000313" key="4">
    <source>
        <dbReference type="Proteomes" id="UP000018692"/>
    </source>
</evidence>
<dbReference type="Proteomes" id="UP000018692">
    <property type="component" value="Unassembled WGS sequence"/>
</dbReference>
<dbReference type="AlphaFoldDB" id="V8ASS9"/>
<comment type="caution">
    <text evidence="3">The sequence shown here is derived from an EMBL/GenBank/DDBJ whole genome shotgun (WGS) entry which is preliminary data.</text>
</comment>
<gene>
    <name evidence="3" type="ORF">N568_0101710</name>
</gene>
<accession>V8ASS9</accession>
<dbReference type="Gene3D" id="2.40.30.170">
    <property type="match status" value="1"/>
</dbReference>
<dbReference type="Gene3D" id="2.40.50.100">
    <property type="match status" value="1"/>
</dbReference>
<keyword evidence="1" id="KW-0175">Coiled coil</keyword>